<dbReference type="GO" id="GO:0005509">
    <property type="term" value="F:calcium ion binding"/>
    <property type="evidence" value="ECO:0007669"/>
    <property type="project" value="InterPro"/>
</dbReference>
<feature type="compositionally biased region" description="Acidic residues" evidence="3">
    <location>
        <begin position="191"/>
        <end position="201"/>
    </location>
</feature>
<dbReference type="PANTHER" id="PTHR47052">
    <property type="entry name" value="CONSERVED SERINE PROLINE-RICH PROTEIN (AFU_ORTHOLOGUE AFUA_2G01790)"/>
    <property type="match status" value="1"/>
</dbReference>
<evidence type="ECO:0000259" key="5">
    <source>
        <dbReference type="PROSITE" id="PS50222"/>
    </source>
</evidence>
<dbReference type="OMA" id="HILICMG"/>
<dbReference type="EMBL" id="FN647931">
    <property type="protein sequence ID" value="CBN78554.1"/>
    <property type="molecule type" value="Genomic_DNA"/>
</dbReference>
<feature type="domain" description="EF-hand" evidence="5">
    <location>
        <begin position="919"/>
        <end position="954"/>
    </location>
</feature>
<protein>
    <submittedName>
        <fullName evidence="6">Uncharacterized protein</fullName>
    </submittedName>
</protein>
<reference evidence="6 7" key="1">
    <citation type="journal article" date="2010" name="Nature">
        <title>The Ectocarpus genome and the independent evolution of multicellularity in brown algae.</title>
        <authorList>
            <person name="Cock J.M."/>
            <person name="Sterck L."/>
            <person name="Rouze P."/>
            <person name="Scornet D."/>
            <person name="Allen A.E."/>
            <person name="Amoutzias G."/>
            <person name="Anthouard V."/>
            <person name="Artiguenave F."/>
            <person name="Aury J.M."/>
            <person name="Badger J.H."/>
            <person name="Beszteri B."/>
            <person name="Billiau K."/>
            <person name="Bonnet E."/>
            <person name="Bothwell J.H."/>
            <person name="Bowler C."/>
            <person name="Boyen C."/>
            <person name="Brownlee C."/>
            <person name="Carrano C.J."/>
            <person name="Charrier B."/>
            <person name="Cho G.Y."/>
            <person name="Coelho S.M."/>
            <person name="Collen J."/>
            <person name="Corre E."/>
            <person name="Da Silva C."/>
            <person name="Delage L."/>
            <person name="Delaroque N."/>
            <person name="Dittami S.M."/>
            <person name="Doulbeau S."/>
            <person name="Elias M."/>
            <person name="Farnham G."/>
            <person name="Gachon C.M."/>
            <person name="Gschloessl B."/>
            <person name="Heesch S."/>
            <person name="Jabbari K."/>
            <person name="Jubin C."/>
            <person name="Kawai H."/>
            <person name="Kimura K."/>
            <person name="Kloareg B."/>
            <person name="Kupper F.C."/>
            <person name="Lang D."/>
            <person name="Le Bail A."/>
            <person name="Leblanc C."/>
            <person name="Lerouge P."/>
            <person name="Lohr M."/>
            <person name="Lopez P.J."/>
            <person name="Martens C."/>
            <person name="Maumus F."/>
            <person name="Michel G."/>
            <person name="Miranda-Saavedra D."/>
            <person name="Morales J."/>
            <person name="Moreau H."/>
            <person name="Motomura T."/>
            <person name="Nagasato C."/>
            <person name="Napoli C.A."/>
            <person name="Nelson D.R."/>
            <person name="Nyvall-Collen P."/>
            <person name="Peters A.F."/>
            <person name="Pommier C."/>
            <person name="Potin P."/>
            <person name="Poulain J."/>
            <person name="Quesneville H."/>
            <person name="Read B."/>
            <person name="Rensing S.A."/>
            <person name="Ritter A."/>
            <person name="Rousvoal S."/>
            <person name="Samanta M."/>
            <person name="Samson G."/>
            <person name="Schroeder D.C."/>
            <person name="Segurens B."/>
            <person name="Strittmatter M."/>
            <person name="Tonon T."/>
            <person name="Tregear J.W."/>
            <person name="Valentin K."/>
            <person name="von Dassow P."/>
            <person name="Yamagishi T."/>
            <person name="Van de Peer Y."/>
            <person name="Wincker P."/>
        </authorList>
    </citation>
    <scope>NUCLEOTIDE SEQUENCE [LARGE SCALE GENOMIC DNA]</scope>
    <source>
        <strain evidence="7">Ec32 / CCAP1310/4</strain>
    </source>
</reference>
<feature type="compositionally biased region" description="Acidic residues" evidence="3">
    <location>
        <begin position="215"/>
        <end position="225"/>
    </location>
</feature>
<dbReference type="SMART" id="SM00054">
    <property type="entry name" value="EFh"/>
    <property type="match status" value="4"/>
</dbReference>
<feature type="compositionally biased region" description="Pro residues" evidence="3">
    <location>
        <begin position="109"/>
        <end position="122"/>
    </location>
</feature>
<dbReference type="OrthoDB" id="26525at2759"/>
<dbReference type="InterPro" id="IPR002048">
    <property type="entry name" value="EF_hand_dom"/>
</dbReference>
<dbReference type="PROSITE" id="PS50004">
    <property type="entry name" value="C2"/>
    <property type="match status" value="3"/>
</dbReference>
<dbReference type="CDD" id="cd00030">
    <property type="entry name" value="C2"/>
    <property type="match status" value="3"/>
</dbReference>
<dbReference type="SMART" id="SM00239">
    <property type="entry name" value="C2"/>
    <property type="match status" value="3"/>
</dbReference>
<dbReference type="InterPro" id="IPR011992">
    <property type="entry name" value="EF-hand-dom_pair"/>
</dbReference>
<sequence>MARKMPAKPRVDLRRDHRLENLREVLPEQRRHQAVRHHLLAPHPPEAHLLAVHHQGVVVGREQAGAGGGEGERGSAGMGNGGEPEQGRGQPPGGRDAGGGRDRGAEAASPPPVKRPKTPPPSAKDSPTASPARARAASPPGDPGRRRPPAGPPPGRRPPTIAPPTARPAPPSVEDVALLAPKDEEQIIIADENELEAEEENVPPPPEGLPPPDGLSDDDDDDEEDALAEGQIVGVDEDDASEGGVAAKDLEVLRRGRFIVRCIEGGDVKKSALSNKTPTVDPYLRVTLGKHKRAPTRKTKVVKRSGVSPNFESEKLVFDIVEPDEFVVGGDVTLSIEIWDDSAWSDDLLASVKLSALRFMHPDAIPSAEWFPLEAPSGRIKDRMKVLVEISFEPALLGMFVLTLHEGKGLGAHDPASRPNPYVVATLGEMYQKRSRAAKGGGSAPVFRQEEIVLWIDKENWTNDLQLQVRSEDIGTDAELGSAKISVLHAMDIPPEQATERKIELLLEGQPAGQLFAKCVFLPAGKLSFVCESGRGLRETSAAGRMDPYVTFKADGQAVSLSRKTKVDKDGGMDPRWNETIEIDVVDQYTLWLECFNHDVLDSDELIGSAQCSLLPVFKRGTLDTWIQLTCSSGPGPPKEAGEIHCVFSFKGPLGVAYPQHQPGVDSFDDSLRVNLRGYLEVTNEEDQTAGRPEEETTAIVGHQDQPPLERSTEFTDDEISAAFKFLDLDRNLHIGAAEIRHILICMGELITDEEVDMMISMVDSDGDGQVSFEEFHRLVIDPDPSRADFSTEPITSNNDGKEAARVSQEMKDRESKRWLLEDFVKENEIRAVELEMAYKRFQNLAPSRTGDKQATSSVEMDFNTWILVFNVEATGQYRKLFKLYALPGTGGETDAELESQKVDIREFFLGMANFVEWSLEPRTQFIFTLFDDDRSGFLSMDELVAVLKANHLATAKAVAKKAQTIMKQADADGSGTLTLDEFLVVAKKFPNLLFPAKPKTNETQPQVPMLGNG</sequence>
<dbReference type="CDD" id="cd00051">
    <property type="entry name" value="EFh"/>
    <property type="match status" value="2"/>
</dbReference>
<dbReference type="PROSITE" id="PS00018">
    <property type="entry name" value="EF_HAND_1"/>
    <property type="match status" value="3"/>
</dbReference>
<dbReference type="SUPFAM" id="SSF47473">
    <property type="entry name" value="EF-hand"/>
    <property type="match status" value="1"/>
</dbReference>
<evidence type="ECO:0000313" key="7">
    <source>
        <dbReference type="Proteomes" id="UP000002630"/>
    </source>
</evidence>
<keyword evidence="7" id="KW-1185">Reference proteome</keyword>
<feature type="domain" description="C2" evidence="4">
    <location>
        <begin position="382"/>
        <end position="501"/>
    </location>
</feature>
<keyword evidence="1" id="KW-0677">Repeat</keyword>
<dbReference type="InterPro" id="IPR035892">
    <property type="entry name" value="C2_domain_sf"/>
</dbReference>
<feature type="domain" description="C2" evidence="4">
    <location>
        <begin position="239"/>
        <end position="371"/>
    </location>
</feature>
<dbReference type="STRING" id="2880.D8LE37"/>
<feature type="domain" description="C2" evidence="4">
    <location>
        <begin position="507"/>
        <end position="627"/>
    </location>
</feature>
<dbReference type="Gene3D" id="1.10.238.10">
    <property type="entry name" value="EF-hand"/>
    <property type="match status" value="2"/>
</dbReference>
<feature type="domain" description="EF-hand" evidence="5">
    <location>
        <begin position="958"/>
        <end position="993"/>
    </location>
</feature>
<feature type="domain" description="EF-hand" evidence="5">
    <location>
        <begin position="715"/>
        <end position="750"/>
    </location>
</feature>
<feature type="compositionally biased region" description="Gly residues" evidence="3">
    <location>
        <begin position="65"/>
        <end position="97"/>
    </location>
</feature>
<proteinExistence type="predicted"/>
<evidence type="ECO:0000256" key="3">
    <source>
        <dbReference type="SAM" id="MobiDB-lite"/>
    </source>
</evidence>
<dbReference type="FunFam" id="1.10.238.10:FF:000003">
    <property type="entry name" value="Calmodulin A"/>
    <property type="match status" value="1"/>
</dbReference>
<feature type="compositionally biased region" description="Pro residues" evidence="3">
    <location>
        <begin position="149"/>
        <end position="171"/>
    </location>
</feature>
<feature type="region of interest" description="Disordered" evidence="3">
    <location>
        <begin position="58"/>
        <end position="225"/>
    </location>
</feature>
<dbReference type="Proteomes" id="UP000002630">
    <property type="component" value="Linkage Group LG03"/>
</dbReference>
<feature type="region of interest" description="Disordered" evidence="3">
    <location>
        <begin position="685"/>
        <end position="711"/>
    </location>
</feature>
<evidence type="ECO:0000256" key="2">
    <source>
        <dbReference type="ARBA" id="ARBA00022837"/>
    </source>
</evidence>
<gene>
    <name evidence="6" type="ORF">Esi_0129_0060</name>
</gene>
<dbReference type="eggNOG" id="KOG0027">
    <property type="taxonomic scope" value="Eukaryota"/>
</dbReference>
<dbReference type="PANTHER" id="PTHR47052:SF3">
    <property type="entry name" value="INGRESSION PROTEIN 1"/>
    <property type="match status" value="1"/>
</dbReference>
<dbReference type="Pfam" id="PF00168">
    <property type="entry name" value="C2"/>
    <property type="match status" value="3"/>
</dbReference>
<keyword evidence="2" id="KW-0106">Calcium</keyword>
<feature type="domain" description="EF-hand" evidence="5">
    <location>
        <begin position="751"/>
        <end position="786"/>
    </location>
</feature>
<dbReference type="PROSITE" id="PS50222">
    <property type="entry name" value="EF_HAND_2"/>
    <property type="match status" value="4"/>
</dbReference>
<evidence type="ECO:0000313" key="6">
    <source>
        <dbReference type="EMBL" id="CBN78554.1"/>
    </source>
</evidence>
<accession>D8LE37</accession>
<evidence type="ECO:0000259" key="4">
    <source>
        <dbReference type="PROSITE" id="PS50004"/>
    </source>
</evidence>
<dbReference type="Gene3D" id="2.60.40.150">
    <property type="entry name" value="C2 domain"/>
    <property type="match status" value="3"/>
</dbReference>
<name>D8LE37_ECTSI</name>
<dbReference type="Pfam" id="PF13499">
    <property type="entry name" value="EF-hand_7"/>
    <property type="match status" value="2"/>
</dbReference>
<feature type="compositionally biased region" description="Low complexity" evidence="3">
    <location>
        <begin position="126"/>
        <end position="139"/>
    </location>
</feature>
<dbReference type="SUPFAM" id="SSF49562">
    <property type="entry name" value="C2 domain (Calcium/lipid-binding domain, CaLB)"/>
    <property type="match status" value="3"/>
</dbReference>
<evidence type="ECO:0000256" key="1">
    <source>
        <dbReference type="ARBA" id="ARBA00022737"/>
    </source>
</evidence>
<organism evidence="6 7">
    <name type="scientific">Ectocarpus siliculosus</name>
    <name type="common">Brown alga</name>
    <name type="synonym">Conferva siliculosa</name>
    <dbReference type="NCBI Taxonomy" id="2880"/>
    <lineage>
        <taxon>Eukaryota</taxon>
        <taxon>Sar</taxon>
        <taxon>Stramenopiles</taxon>
        <taxon>Ochrophyta</taxon>
        <taxon>PX clade</taxon>
        <taxon>Phaeophyceae</taxon>
        <taxon>Ectocarpales</taxon>
        <taxon>Ectocarpaceae</taxon>
        <taxon>Ectocarpus</taxon>
    </lineage>
</organism>
<dbReference type="InterPro" id="IPR000008">
    <property type="entry name" value="C2_dom"/>
</dbReference>
<feature type="compositionally biased region" description="Pro residues" evidence="3">
    <location>
        <begin position="202"/>
        <end position="213"/>
    </location>
</feature>
<dbReference type="InterPro" id="IPR018247">
    <property type="entry name" value="EF_Hand_1_Ca_BS"/>
</dbReference>
<dbReference type="InParanoid" id="D8LE37"/>
<dbReference type="AlphaFoldDB" id="D8LE37"/>
<dbReference type="InterPro" id="IPR052981">
    <property type="entry name" value="Ingression_C2_domain"/>
</dbReference>
<dbReference type="EMBL" id="FN649728">
    <property type="protein sequence ID" value="CBN78554.1"/>
    <property type="molecule type" value="Genomic_DNA"/>
</dbReference>